<protein>
    <recommendedName>
        <fullName evidence="3">Exocyst subunit Exo70 family protein</fullName>
    </recommendedName>
</protein>
<proteinExistence type="inferred from homology"/>
<dbReference type="SUPFAM" id="SSF74788">
    <property type="entry name" value="Cullin repeat-like"/>
    <property type="match status" value="1"/>
</dbReference>
<dbReference type="AlphaFoldDB" id="A0A7N2MMT2"/>
<evidence type="ECO:0000313" key="6">
    <source>
        <dbReference type="Proteomes" id="UP000594261"/>
    </source>
</evidence>
<keyword evidence="6" id="KW-1185">Reference proteome</keyword>
<feature type="domain" description="Exocyst complex subunit Exo70 C-terminal" evidence="4">
    <location>
        <begin position="77"/>
        <end position="156"/>
    </location>
</feature>
<evidence type="ECO:0000259" key="4">
    <source>
        <dbReference type="Pfam" id="PF03081"/>
    </source>
</evidence>
<organism evidence="5 6">
    <name type="scientific">Quercus lobata</name>
    <name type="common">Valley oak</name>
    <dbReference type="NCBI Taxonomy" id="97700"/>
    <lineage>
        <taxon>Eukaryota</taxon>
        <taxon>Viridiplantae</taxon>
        <taxon>Streptophyta</taxon>
        <taxon>Embryophyta</taxon>
        <taxon>Tracheophyta</taxon>
        <taxon>Spermatophyta</taxon>
        <taxon>Magnoliopsida</taxon>
        <taxon>eudicotyledons</taxon>
        <taxon>Gunneridae</taxon>
        <taxon>Pentapetalae</taxon>
        <taxon>rosids</taxon>
        <taxon>fabids</taxon>
        <taxon>Fagales</taxon>
        <taxon>Fagaceae</taxon>
        <taxon>Quercus</taxon>
    </lineage>
</organism>
<dbReference type="Proteomes" id="UP000594261">
    <property type="component" value="Chromosome 10"/>
</dbReference>
<dbReference type="InParanoid" id="A0A7N2MMT2"/>
<comment type="similarity">
    <text evidence="1 3">Belongs to the EXO70 family.</text>
</comment>
<dbReference type="InterPro" id="IPR016159">
    <property type="entry name" value="Cullin_repeat-like_dom_sf"/>
</dbReference>
<accession>A0A7N2MMT2</accession>
<dbReference type="Gramene" id="QL10p003387:mrna">
    <property type="protein sequence ID" value="QL10p003387:mrna"/>
    <property type="gene ID" value="QL10p003387"/>
</dbReference>
<dbReference type="GO" id="GO:0005546">
    <property type="term" value="F:phosphatidylinositol-4,5-bisphosphate binding"/>
    <property type="evidence" value="ECO:0007669"/>
    <property type="project" value="InterPro"/>
</dbReference>
<keyword evidence="3" id="KW-0653">Protein transport</keyword>
<dbReference type="InterPro" id="IPR004140">
    <property type="entry name" value="Exo70"/>
</dbReference>
<evidence type="ECO:0000256" key="3">
    <source>
        <dbReference type="RuleBase" id="RU365026"/>
    </source>
</evidence>
<dbReference type="PANTHER" id="PTHR12542">
    <property type="entry name" value="EXOCYST COMPLEX PROTEIN EXO70"/>
    <property type="match status" value="1"/>
</dbReference>
<dbReference type="GO" id="GO:0006887">
    <property type="term" value="P:exocytosis"/>
    <property type="evidence" value="ECO:0007669"/>
    <property type="project" value="UniProtKB-KW"/>
</dbReference>
<dbReference type="GO" id="GO:0000145">
    <property type="term" value="C:exocyst"/>
    <property type="evidence" value="ECO:0007669"/>
    <property type="project" value="InterPro"/>
</dbReference>
<comment type="function">
    <text evidence="3">Component of the exocyst complex.</text>
</comment>
<dbReference type="GO" id="GO:0015031">
    <property type="term" value="P:protein transport"/>
    <property type="evidence" value="ECO:0007669"/>
    <property type="project" value="UniProtKB-KW"/>
</dbReference>
<reference evidence="5 6" key="1">
    <citation type="journal article" date="2016" name="G3 (Bethesda)">
        <title>First Draft Assembly and Annotation of the Genome of a California Endemic Oak Quercus lobata Nee (Fagaceae).</title>
        <authorList>
            <person name="Sork V.L."/>
            <person name="Fitz-Gibbon S.T."/>
            <person name="Puiu D."/>
            <person name="Crepeau M."/>
            <person name="Gugger P.F."/>
            <person name="Sherman R."/>
            <person name="Stevens K."/>
            <person name="Langley C.H."/>
            <person name="Pellegrini M."/>
            <person name="Salzberg S.L."/>
        </authorList>
    </citation>
    <scope>NUCLEOTIDE SEQUENCE [LARGE SCALE GENOMIC DNA]</scope>
    <source>
        <strain evidence="5 6">cv. SW786</strain>
    </source>
</reference>
<keyword evidence="3" id="KW-0268">Exocytosis</keyword>
<dbReference type="PANTHER" id="PTHR12542:SF142">
    <property type="entry name" value="EXOCYST SUBUNIT EXO70 FAMILY PROTEIN"/>
    <property type="match status" value="1"/>
</dbReference>
<reference evidence="5" key="2">
    <citation type="submission" date="2021-01" db="UniProtKB">
        <authorList>
            <consortium name="EnsemblPlants"/>
        </authorList>
    </citation>
    <scope>IDENTIFICATION</scope>
</reference>
<dbReference type="Pfam" id="PF03081">
    <property type="entry name" value="Exo70_C"/>
    <property type="match status" value="1"/>
</dbReference>
<dbReference type="EMBL" id="LRBV02000010">
    <property type="status" value="NOT_ANNOTATED_CDS"/>
    <property type="molecule type" value="Genomic_DNA"/>
</dbReference>
<dbReference type="EnsemblPlants" id="QL10p003387:mrna">
    <property type="protein sequence ID" value="QL10p003387:mrna"/>
    <property type="gene ID" value="QL10p003387"/>
</dbReference>
<name>A0A7N2MMT2_QUELO</name>
<evidence type="ECO:0000313" key="5">
    <source>
        <dbReference type="EnsemblPlants" id="QL10p003387:mrna"/>
    </source>
</evidence>
<dbReference type="InterPro" id="IPR046364">
    <property type="entry name" value="Exo70_C"/>
</dbReference>
<sequence>MSSLFPTYLLDTANSVSNETSLDEWLMILGIEKLSLLVVKKLKWNLLDEKMKKWIQAKKNVVSGYCVGPTGVLITDDVVINEVRDLLFGLGKEACRTFAEFENAVQSETSKKPMQSGEIHLLMRYVINYVKLIMDYSNTLNFLLEICEGDDQLEPLRNDDSDSLKLTPIAR</sequence>
<keyword evidence="2 3" id="KW-0813">Transport</keyword>
<evidence type="ECO:0000256" key="1">
    <source>
        <dbReference type="ARBA" id="ARBA00006756"/>
    </source>
</evidence>
<dbReference type="Gene3D" id="1.20.1280.170">
    <property type="entry name" value="Exocyst complex component Exo70"/>
    <property type="match status" value="1"/>
</dbReference>
<evidence type="ECO:0000256" key="2">
    <source>
        <dbReference type="ARBA" id="ARBA00022448"/>
    </source>
</evidence>